<dbReference type="AlphaFoldDB" id="A0A9D4KN01"/>
<dbReference type="EMBL" id="JAIWYP010000004">
    <property type="protein sequence ID" value="KAH3842484.1"/>
    <property type="molecule type" value="Genomic_DNA"/>
</dbReference>
<reference evidence="1" key="2">
    <citation type="submission" date="2020-11" db="EMBL/GenBank/DDBJ databases">
        <authorList>
            <person name="McCartney M.A."/>
            <person name="Auch B."/>
            <person name="Kono T."/>
            <person name="Mallez S."/>
            <person name="Becker A."/>
            <person name="Gohl D.M."/>
            <person name="Silverstein K.A.T."/>
            <person name="Koren S."/>
            <person name="Bechman K.B."/>
            <person name="Herman A."/>
            <person name="Abrahante J.E."/>
            <person name="Garbe J."/>
        </authorList>
    </citation>
    <scope>NUCLEOTIDE SEQUENCE</scope>
    <source>
        <strain evidence="1">Duluth1</strain>
        <tissue evidence="1">Whole animal</tissue>
    </source>
</reference>
<comment type="caution">
    <text evidence="1">The sequence shown here is derived from an EMBL/GenBank/DDBJ whole genome shotgun (WGS) entry which is preliminary data.</text>
</comment>
<accession>A0A9D4KN01</accession>
<evidence type="ECO:0000313" key="1">
    <source>
        <dbReference type="EMBL" id="KAH3842484.1"/>
    </source>
</evidence>
<proteinExistence type="predicted"/>
<organism evidence="1 2">
    <name type="scientific">Dreissena polymorpha</name>
    <name type="common">Zebra mussel</name>
    <name type="synonym">Mytilus polymorpha</name>
    <dbReference type="NCBI Taxonomy" id="45954"/>
    <lineage>
        <taxon>Eukaryota</taxon>
        <taxon>Metazoa</taxon>
        <taxon>Spiralia</taxon>
        <taxon>Lophotrochozoa</taxon>
        <taxon>Mollusca</taxon>
        <taxon>Bivalvia</taxon>
        <taxon>Autobranchia</taxon>
        <taxon>Heteroconchia</taxon>
        <taxon>Euheterodonta</taxon>
        <taxon>Imparidentia</taxon>
        <taxon>Neoheterodontei</taxon>
        <taxon>Myida</taxon>
        <taxon>Dreissenoidea</taxon>
        <taxon>Dreissenidae</taxon>
        <taxon>Dreissena</taxon>
    </lineage>
</organism>
<name>A0A9D4KN01_DREPO</name>
<sequence length="106" mass="12114">MNETSNGLEVPIQSEDIDDSWKQIEETLETGSVTKCLSNDNQDVQVSSSKDLCDYNSPMSIENFHEICLNLRMKKKEERVEDATCQLNPYLRIDLPISYRVIGRAS</sequence>
<evidence type="ECO:0000313" key="2">
    <source>
        <dbReference type="Proteomes" id="UP000828390"/>
    </source>
</evidence>
<protein>
    <submittedName>
        <fullName evidence="1">Uncharacterized protein</fullName>
    </submittedName>
</protein>
<keyword evidence="2" id="KW-1185">Reference proteome</keyword>
<dbReference type="Proteomes" id="UP000828390">
    <property type="component" value="Unassembled WGS sequence"/>
</dbReference>
<gene>
    <name evidence="1" type="ORF">DPMN_115980</name>
</gene>
<reference evidence="1" key="1">
    <citation type="journal article" date="2019" name="bioRxiv">
        <title>The Genome of the Zebra Mussel, Dreissena polymorpha: A Resource for Invasive Species Research.</title>
        <authorList>
            <person name="McCartney M.A."/>
            <person name="Auch B."/>
            <person name="Kono T."/>
            <person name="Mallez S."/>
            <person name="Zhang Y."/>
            <person name="Obille A."/>
            <person name="Becker A."/>
            <person name="Abrahante J.E."/>
            <person name="Garbe J."/>
            <person name="Badalamenti J.P."/>
            <person name="Herman A."/>
            <person name="Mangelson H."/>
            <person name="Liachko I."/>
            <person name="Sullivan S."/>
            <person name="Sone E.D."/>
            <person name="Koren S."/>
            <person name="Silverstein K.A.T."/>
            <person name="Beckman K.B."/>
            <person name="Gohl D.M."/>
        </authorList>
    </citation>
    <scope>NUCLEOTIDE SEQUENCE</scope>
    <source>
        <strain evidence="1">Duluth1</strain>
        <tissue evidence="1">Whole animal</tissue>
    </source>
</reference>